<proteinExistence type="inferred from homology"/>
<organism evidence="16 17">
    <name type="scientific">Candidatus Ichthyocystis hellenicum</name>
    <dbReference type="NCBI Taxonomy" id="1561003"/>
    <lineage>
        <taxon>Bacteria</taxon>
        <taxon>Pseudomonadati</taxon>
        <taxon>Pseudomonadota</taxon>
        <taxon>Betaproteobacteria</taxon>
        <taxon>Burkholderiales</taxon>
        <taxon>Candidatus Ichthyocystis</taxon>
    </lineage>
</organism>
<feature type="site" description="Part of a proton relay during catalysis" evidence="12">
    <location>
        <position position="107"/>
    </location>
</feature>
<evidence type="ECO:0000256" key="2">
    <source>
        <dbReference type="ARBA" id="ARBA00005120"/>
    </source>
</evidence>
<evidence type="ECO:0000256" key="6">
    <source>
        <dbReference type="ARBA" id="ARBA00022605"/>
    </source>
</evidence>
<dbReference type="GO" id="GO:0005829">
    <property type="term" value="C:cytosol"/>
    <property type="evidence" value="ECO:0007669"/>
    <property type="project" value="TreeGrafter"/>
</dbReference>
<dbReference type="InterPro" id="IPR002220">
    <property type="entry name" value="DapA-like"/>
</dbReference>
<feature type="site" description="Part of a proton relay during catalysis" evidence="12">
    <location>
        <position position="44"/>
    </location>
</feature>
<dbReference type="EMBL" id="LN906597">
    <property type="protein sequence ID" value="CUT18000.1"/>
    <property type="molecule type" value="Genomic_DNA"/>
</dbReference>
<feature type="binding site" evidence="12 15">
    <location>
        <position position="45"/>
    </location>
    <ligand>
        <name>pyruvate</name>
        <dbReference type="ChEBI" id="CHEBI:15361"/>
    </ligand>
</feature>
<keyword evidence="8 12" id="KW-0457">Lysine biosynthesis</keyword>
<comment type="function">
    <text evidence="1 12">Catalyzes the condensation of (S)-aspartate-beta-semialdehyde [(S)-ASA] and pyruvate to 4-hydroxy-tetrahydrodipicolinate (HTPA).</text>
</comment>
<comment type="subcellular location">
    <subcellularLocation>
        <location evidence="12">Cytoplasm</location>
    </subcellularLocation>
</comment>
<evidence type="ECO:0000313" key="17">
    <source>
        <dbReference type="Proteomes" id="UP000198651"/>
    </source>
</evidence>
<evidence type="ECO:0000256" key="5">
    <source>
        <dbReference type="ARBA" id="ARBA00022490"/>
    </source>
</evidence>
<keyword evidence="5 12" id="KW-0963">Cytoplasm</keyword>
<dbReference type="OrthoDB" id="9782828at2"/>
<comment type="catalytic activity">
    <reaction evidence="11 12">
        <text>L-aspartate 4-semialdehyde + pyruvate = (2S,4S)-4-hydroxy-2,3,4,5-tetrahydrodipicolinate + H2O + H(+)</text>
        <dbReference type="Rhea" id="RHEA:34171"/>
        <dbReference type="ChEBI" id="CHEBI:15361"/>
        <dbReference type="ChEBI" id="CHEBI:15377"/>
        <dbReference type="ChEBI" id="CHEBI:15378"/>
        <dbReference type="ChEBI" id="CHEBI:67139"/>
        <dbReference type="ChEBI" id="CHEBI:537519"/>
        <dbReference type="EC" id="4.3.3.7"/>
    </reaction>
</comment>
<name>A0A0S4M452_9BURK</name>
<dbReference type="UniPathway" id="UPA00034">
    <property type="reaction ID" value="UER00017"/>
</dbReference>
<dbReference type="PANTHER" id="PTHR12128:SF66">
    <property type="entry name" value="4-HYDROXY-2-OXOGLUTARATE ALDOLASE, MITOCHONDRIAL"/>
    <property type="match status" value="1"/>
</dbReference>
<evidence type="ECO:0000313" key="16">
    <source>
        <dbReference type="EMBL" id="CUT18000.1"/>
    </source>
</evidence>
<dbReference type="InterPro" id="IPR013785">
    <property type="entry name" value="Aldolase_TIM"/>
</dbReference>
<keyword evidence="7 12" id="KW-0220">Diaminopimelate biosynthesis</keyword>
<keyword evidence="10 12" id="KW-0704">Schiff base</keyword>
<keyword evidence="6 12" id="KW-0028">Amino-acid biosynthesis</keyword>
<evidence type="ECO:0000256" key="11">
    <source>
        <dbReference type="ARBA" id="ARBA00047836"/>
    </source>
</evidence>
<comment type="similarity">
    <text evidence="3 12 13">Belongs to the DapA family.</text>
</comment>
<dbReference type="RefSeq" id="WP_092486583.1">
    <property type="nucleotide sequence ID" value="NZ_FLSL01000090.1"/>
</dbReference>
<reference evidence="17" key="1">
    <citation type="submission" date="2015-11" db="EMBL/GenBank/DDBJ databases">
        <authorList>
            <person name="Seth-Smith H.M.B."/>
        </authorList>
    </citation>
    <scope>NUCLEOTIDE SEQUENCE [LARGE SCALE GENOMIC DNA]</scope>
    <source>
        <strain evidence="17">2013Ark11</strain>
    </source>
</reference>
<sequence length="296" mass="32913">MIKGCVSALVTPMKHGGQIDFNSLDRLVDYHLAEESDGLLLMGSTGEPALLTYDEKKEIVTRVVGRVDGKIPIWGGVGTSSTRESIIKIKDMERWGINACLCVVPYYVKPTPQGIFEHFASLADAVSVPIFIYNVPGRVGTDISLQTLIKLSELPNIVGMKEGTSNVERAIDWMQHLPENFLFYAGDDAVSLPSLLMGAYGCVSVTGNVVPRLMHDMCRYAFSGQLNEAREINSLMWGLHRFLFSESSPIPVKWVLSEMGLIEPGIRLPLTWLRTEHHDNLRSAMKQAGIFKRQSF</sequence>
<dbReference type="AlphaFoldDB" id="A0A0S4M452"/>
<evidence type="ECO:0000256" key="8">
    <source>
        <dbReference type="ARBA" id="ARBA00023154"/>
    </source>
</evidence>
<keyword evidence="9 12" id="KW-0456">Lyase</keyword>
<accession>A0A0S4M452</accession>
<gene>
    <name evidence="12 16" type="primary">dapA</name>
    <name evidence="16" type="ORF">Ark11_1190</name>
</gene>
<dbReference type="InterPro" id="IPR005263">
    <property type="entry name" value="DapA"/>
</dbReference>
<keyword evidence="17" id="KW-1185">Reference proteome</keyword>
<dbReference type="PATRIC" id="fig|1561003.3.peg.1223"/>
<evidence type="ECO:0000256" key="7">
    <source>
        <dbReference type="ARBA" id="ARBA00022915"/>
    </source>
</evidence>
<evidence type="ECO:0000256" key="12">
    <source>
        <dbReference type="HAMAP-Rule" id="MF_00418"/>
    </source>
</evidence>
<dbReference type="PRINTS" id="PR00146">
    <property type="entry name" value="DHPICSNTHASE"/>
</dbReference>
<comment type="subunit">
    <text evidence="12">Homotetramer; dimer of dimers.</text>
</comment>
<evidence type="ECO:0000256" key="14">
    <source>
        <dbReference type="PIRSR" id="PIRSR001365-1"/>
    </source>
</evidence>
<comment type="pathway">
    <text evidence="2 12">Amino-acid biosynthesis; L-lysine biosynthesis via DAP pathway; (S)-tetrahydrodipicolinate from L-aspartate: step 3/4.</text>
</comment>
<dbReference type="NCBIfam" id="TIGR00674">
    <property type="entry name" value="dapA"/>
    <property type="match status" value="1"/>
</dbReference>
<dbReference type="GO" id="GO:0019877">
    <property type="term" value="P:diaminopimelate biosynthetic process"/>
    <property type="evidence" value="ECO:0007669"/>
    <property type="project" value="UniProtKB-UniRule"/>
</dbReference>
<evidence type="ECO:0000256" key="4">
    <source>
        <dbReference type="ARBA" id="ARBA00012086"/>
    </source>
</evidence>
<evidence type="ECO:0000256" key="10">
    <source>
        <dbReference type="ARBA" id="ARBA00023270"/>
    </source>
</evidence>
<dbReference type="SUPFAM" id="SSF51569">
    <property type="entry name" value="Aldolase"/>
    <property type="match status" value="1"/>
</dbReference>
<feature type="binding site" evidence="12 15">
    <location>
        <position position="203"/>
    </location>
    <ligand>
        <name>pyruvate</name>
        <dbReference type="ChEBI" id="CHEBI:15361"/>
    </ligand>
</feature>
<evidence type="ECO:0000256" key="13">
    <source>
        <dbReference type="PIRNR" id="PIRNR001365"/>
    </source>
</evidence>
<dbReference type="EC" id="4.3.3.7" evidence="4 12"/>
<dbReference type="CDD" id="cd00950">
    <property type="entry name" value="DHDPS"/>
    <property type="match status" value="1"/>
</dbReference>
<evidence type="ECO:0000256" key="9">
    <source>
        <dbReference type="ARBA" id="ARBA00023239"/>
    </source>
</evidence>
<evidence type="ECO:0000256" key="1">
    <source>
        <dbReference type="ARBA" id="ARBA00003294"/>
    </source>
</evidence>
<feature type="active site" description="Schiff-base intermediate with substrate" evidence="12 14">
    <location>
        <position position="161"/>
    </location>
</feature>
<feature type="active site" description="Proton donor/acceptor" evidence="12 14">
    <location>
        <position position="133"/>
    </location>
</feature>
<evidence type="ECO:0000256" key="15">
    <source>
        <dbReference type="PIRSR" id="PIRSR001365-2"/>
    </source>
</evidence>
<dbReference type="HAMAP" id="MF_00418">
    <property type="entry name" value="DapA"/>
    <property type="match status" value="1"/>
</dbReference>
<dbReference type="Gene3D" id="3.20.20.70">
    <property type="entry name" value="Aldolase class I"/>
    <property type="match status" value="1"/>
</dbReference>
<dbReference type="GO" id="GO:0009089">
    <property type="term" value="P:lysine biosynthetic process via diaminopimelate"/>
    <property type="evidence" value="ECO:0007669"/>
    <property type="project" value="UniProtKB-UniRule"/>
</dbReference>
<comment type="caution">
    <text evidence="12">Was originally thought to be a dihydrodipicolinate synthase (DHDPS), catalyzing the condensation of (S)-aspartate-beta-semialdehyde [(S)-ASA] and pyruvate to dihydrodipicolinate (DHDP). However, it was shown in E.coli that the product of the enzymatic reaction is not dihydrodipicolinate but in fact (4S)-4-hydroxy-2,3,4,5-tetrahydro-(2S)-dipicolinic acid (HTPA), and that the consecutive dehydration reaction leading to DHDP is not spontaneous but catalyzed by DapB.</text>
</comment>
<dbReference type="Pfam" id="PF00701">
    <property type="entry name" value="DHDPS"/>
    <property type="match status" value="1"/>
</dbReference>
<dbReference type="Proteomes" id="UP000198651">
    <property type="component" value="Chromosome I"/>
</dbReference>
<protein>
    <recommendedName>
        <fullName evidence="4 12">4-hydroxy-tetrahydrodipicolinate synthase</fullName>
        <shortName evidence="12">HTPA synthase</shortName>
        <ecNumber evidence="4 12">4.3.3.7</ecNumber>
    </recommendedName>
</protein>
<evidence type="ECO:0000256" key="3">
    <source>
        <dbReference type="ARBA" id="ARBA00007592"/>
    </source>
</evidence>
<dbReference type="GO" id="GO:0008840">
    <property type="term" value="F:4-hydroxy-tetrahydrodipicolinate synthase activity"/>
    <property type="evidence" value="ECO:0007669"/>
    <property type="project" value="UniProtKB-UniRule"/>
</dbReference>
<dbReference type="PIRSF" id="PIRSF001365">
    <property type="entry name" value="DHDPS"/>
    <property type="match status" value="1"/>
</dbReference>
<dbReference type="STRING" id="1561003.Ark11_1190"/>
<dbReference type="PANTHER" id="PTHR12128">
    <property type="entry name" value="DIHYDRODIPICOLINATE SYNTHASE"/>
    <property type="match status" value="1"/>
</dbReference>
<dbReference type="SMART" id="SM01130">
    <property type="entry name" value="DHDPS"/>
    <property type="match status" value="1"/>
</dbReference>